<dbReference type="RefSeq" id="WP_068692927.1">
    <property type="nucleotide sequence ID" value="NZ_CP063196.1"/>
</dbReference>
<dbReference type="AlphaFoldDB" id="A0AA97LZM4"/>
<keyword evidence="5" id="KW-0560">Oxidoreductase</keyword>
<dbReference type="InterPro" id="IPR023753">
    <property type="entry name" value="FAD/NAD-binding_dom"/>
</dbReference>
<dbReference type="EMBL" id="CP063196">
    <property type="protein sequence ID" value="UOE20904.1"/>
    <property type="molecule type" value="Genomic_DNA"/>
</dbReference>
<organism evidence="7 8">
    <name type="scientific">Thermobifida halotolerans</name>
    <dbReference type="NCBI Taxonomy" id="483545"/>
    <lineage>
        <taxon>Bacteria</taxon>
        <taxon>Bacillati</taxon>
        <taxon>Actinomycetota</taxon>
        <taxon>Actinomycetes</taxon>
        <taxon>Streptosporangiales</taxon>
        <taxon>Nocardiopsidaceae</taxon>
        <taxon>Thermobifida</taxon>
    </lineage>
</organism>
<feature type="domain" description="FAD/NAD(P)-binding" evidence="6">
    <location>
        <begin position="5"/>
        <end position="285"/>
    </location>
</feature>
<keyword evidence="8" id="KW-1185">Reference proteome</keyword>
<sequence length="397" mass="41355">MDRHRVVIVGAGYAGLTAARTVAARTRSDRVEVVLVNARDHFVERVRLHQVASGQPVPGRPLADLLEGTGITLVVARVERIDTGTRTVHADAAGQAITVGYDTLVHALGSGAADTAGVPGAAEHARTLADLASARETAALLASEAATAERSVVVVGGGLTGIEAAAELAETRPGARVRLVTRGEAGTGLSPRGRRHLRRTLDRLGVRLHERVGVTEVRSDGVRLDDGTVLHADAVVWNTGFRVPDLAREAGITVDSHGRVVVDATLRSVSHPDVYAVGDAARAPGPGGRELRMACATGLPMGAAAGRAVAERLAGRPAPPLRFRYRIQCVSLGRRDGLVQFVGADDTPHAAVLTGRPAALVKEAVVRGAALFAQRLSGLPARRRRPVTHGRGATAAV</sequence>
<dbReference type="InterPro" id="IPR036188">
    <property type="entry name" value="FAD/NAD-bd_sf"/>
</dbReference>
<dbReference type="PRINTS" id="PR00411">
    <property type="entry name" value="PNDRDTASEI"/>
</dbReference>
<evidence type="ECO:0000256" key="3">
    <source>
        <dbReference type="ARBA" id="ARBA00022630"/>
    </source>
</evidence>
<dbReference type="GO" id="GO:0019646">
    <property type="term" value="P:aerobic electron transport chain"/>
    <property type="evidence" value="ECO:0007669"/>
    <property type="project" value="TreeGrafter"/>
</dbReference>
<keyword evidence="4" id="KW-0274">FAD</keyword>
<evidence type="ECO:0000256" key="2">
    <source>
        <dbReference type="ARBA" id="ARBA00005272"/>
    </source>
</evidence>
<evidence type="ECO:0000256" key="1">
    <source>
        <dbReference type="ARBA" id="ARBA00001974"/>
    </source>
</evidence>
<protein>
    <submittedName>
        <fullName evidence="7">FAD-dependent oxidoreductase</fullName>
    </submittedName>
</protein>
<dbReference type="PANTHER" id="PTHR42913">
    <property type="entry name" value="APOPTOSIS-INDUCING FACTOR 1"/>
    <property type="match status" value="1"/>
</dbReference>
<dbReference type="PRINTS" id="PR00368">
    <property type="entry name" value="FADPNR"/>
</dbReference>
<evidence type="ECO:0000256" key="4">
    <source>
        <dbReference type="ARBA" id="ARBA00022827"/>
    </source>
</evidence>
<evidence type="ECO:0000256" key="5">
    <source>
        <dbReference type="ARBA" id="ARBA00023002"/>
    </source>
</evidence>
<reference evidence="7" key="1">
    <citation type="submission" date="2020-10" db="EMBL/GenBank/DDBJ databases">
        <title>De novo genome project of the cellulose decomposer Thermobifida halotolerans type strain.</title>
        <authorList>
            <person name="Nagy I."/>
            <person name="Horvath B."/>
            <person name="Kukolya J."/>
            <person name="Nagy I."/>
            <person name="Orsini M."/>
        </authorList>
    </citation>
    <scope>NUCLEOTIDE SEQUENCE</scope>
    <source>
        <strain evidence="7">DSM 44931</strain>
    </source>
</reference>
<name>A0AA97LZM4_9ACTN</name>
<dbReference type="SUPFAM" id="SSF51905">
    <property type="entry name" value="FAD/NAD(P)-binding domain"/>
    <property type="match status" value="1"/>
</dbReference>
<comment type="cofactor">
    <cofactor evidence="1">
        <name>FAD</name>
        <dbReference type="ChEBI" id="CHEBI:57692"/>
    </cofactor>
</comment>
<accession>A0AA97LZM4</accession>
<dbReference type="InterPro" id="IPR051169">
    <property type="entry name" value="NADH-Q_oxidoreductase"/>
</dbReference>
<dbReference type="GO" id="GO:0003955">
    <property type="term" value="F:NAD(P)H dehydrogenase (quinone) activity"/>
    <property type="evidence" value="ECO:0007669"/>
    <property type="project" value="TreeGrafter"/>
</dbReference>
<evidence type="ECO:0000313" key="7">
    <source>
        <dbReference type="EMBL" id="UOE20904.1"/>
    </source>
</evidence>
<keyword evidence="3" id="KW-0285">Flavoprotein</keyword>
<dbReference type="PANTHER" id="PTHR42913:SF3">
    <property type="entry name" value="64 KDA MITOCHONDRIAL NADH DEHYDROGENASE (EUROFUNG)"/>
    <property type="match status" value="1"/>
</dbReference>
<proteinExistence type="inferred from homology"/>
<evidence type="ECO:0000259" key="6">
    <source>
        <dbReference type="Pfam" id="PF07992"/>
    </source>
</evidence>
<dbReference type="Proteomes" id="UP000265719">
    <property type="component" value="Chromosome"/>
</dbReference>
<evidence type="ECO:0000313" key="8">
    <source>
        <dbReference type="Proteomes" id="UP000265719"/>
    </source>
</evidence>
<gene>
    <name evidence="7" type="ORF">NI17_006935</name>
</gene>
<dbReference type="Pfam" id="PF07992">
    <property type="entry name" value="Pyr_redox_2"/>
    <property type="match status" value="1"/>
</dbReference>
<dbReference type="KEGG" id="thao:NI17_006935"/>
<comment type="similarity">
    <text evidence="2">Belongs to the NADH dehydrogenase family.</text>
</comment>
<dbReference type="Gene3D" id="3.50.50.100">
    <property type="match status" value="1"/>
</dbReference>